<name>A0A4Y7R852_9FIRM</name>
<dbReference type="RefSeq" id="WP_190259231.1">
    <property type="nucleotide sequence ID" value="NZ_QFGA01000003.1"/>
</dbReference>
<dbReference type="AlphaFoldDB" id="A0A4Y7R852"/>
<evidence type="ECO:0000313" key="1">
    <source>
        <dbReference type="EMBL" id="TEB04946.1"/>
    </source>
</evidence>
<dbReference type="Proteomes" id="UP000298324">
    <property type="component" value="Unassembled WGS sequence"/>
</dbReference>
<proteinExistence type="predicted"/>
<dbReference type="EMBL" id="QFGA01000003">
    <property type="protein sequence ID" value="TEB04946.1"/>
    <property type="molecule type" value="Genomic_DNA"/>
</dbReference>
<accession>A0A4Y7R852</accession>
<sequence>MLPALETAVRLFHGANPKNDIFMIRCAAGGVGNYYGAKSLMQAIGC</sequence>
<comment type="caution">
    <text evidence="1">The sequence shown here is derived from an EMBL/GenBank/DDBJ whole genome shotgun (WGS) entry which is preliminary data.</text>
</comment>
<protein>
    <submittedName>
        <fullName evidence="1">Uncharacterized protein</fullName>
    </submittedName>
</protein>
<evidence type="ECO:0000313" key="2">
    <source>
        <dbReference type="Proteomes" id="UP000298324"/>
    </source>
</evidence>
<organism evidence="1 2">
    <name type="scientific">Pelotomaculum schinkii</name>
    <dbReference type="NCBI Taxonomy" id="78350"/>
    <lineage>
        <taxon>Bacteria</taxon>
        <taxon>Bacillati</taxon>
        <taxon>Bacillota</taxon>
        <taxon>Clostridia</taxon>
        <taxon>Eubacteriales</taxon>
        <taxon>Desulfotomaculaceae</taxon>
        <taxon>Pelotomaculum</taxon>
    </lineage>
</organism>
<keyword evidence="2" id="KW-1185">Reference proteome</keyword>
<reference evidence="1 2" key="1">
    <citation type="journal article" date="2018" name="Environ. Microbiol.">
        <title>Novel energy conservation strategies and behaviour of Pelotomaculum schinkii driving syntrophic propionate catabolism.</title>
        <authorList>
            <person name="Hidalgo-Ahumada C.A.P."/>
            <person name="Nobu M.K."/>
            <person name="Narihiro T."/>
            <person name="Tamaki H."/>
            <person name="Liu W.T."/>
            <person name="Kamagata Y."/>
            <person name="Stams A.J.M."/>
            <person name="Imachi H."/>
            <person name="Sousa D.Z."/>
        </authorList>
    </citation>
    <scope>NUCLEOTIDE SEQUENCE [LARGE SCALE GENOMIC DNA]</scope>
    <source>
        <strain evidence="1 2">HH</strain>
    </source>
</reference>
<gene>
    <name evidence="1" type="ORF">Psch_03709</name>
</gene>